<dbReference type="GO" id="GO:0008616">
    <property type="term" value="P:tRNA queuosine(34) biosynthetic process"/>
    <property type="evidence" value="ECO:0007669"/>
    <property type="project" value="UniProtKB-UniRule"/>
</dbReference>
<comment type="catalytic activity">
    <reaction evidence="5">
        <text>7-aminomethyl-7-carbaguanine + 2 NADP(+) = 7-cyano-7-carbaguanine + 2 NADPH + 3 H(+)</text>
        <dbReference type="Rhea" id="RHEA:13409"/>
        <dbReference type="ChEBI" id="CHEBI:15378"/>
        <dbReference type="ChEBI" id="CHEBI:45075"/>
        <dbReference type="ChEBI" id="CHEBI:57783"/>
        <dbReference type="ChEBI" id="CHEBI:58349"/>
        <dbReference type="ChEBI" id="CHEBI:58703"/>
        <dbReference type="EC" id="1.7.1.13"/>
    </reaction>
</comment>
<keyword evidence="4 5" id="KW-0560">Oxidoreductase</keyword>
<dbReference type="PANTHER" id="PTHR34354:SF1">
    <property type="entry name" value="NADPH-DEPENDENT 7-CYANO-7-DEAZAGUANINE REDUCTASE"/>
    <property type="match status" value="1"/>
</dbReference>
<dbReference type="AlphaFoldDB" id="A0A101ERP7"/>
<evidence type="ECO:0000256" key="3">
    <source>
        <dbReference type="ARBA" id="ARBA00022857"/>
    </source>
</evidence>
<accession>A0A101ERP7</accession>
<dbReference type="GO" id="GO:0005737">
    <property type="term" value="C:cytoplasm"/>
    <property type="evidence" value="ECO:0007669"/>
    <property type="project" value="UniProtKB-SubCell"/>
</dbReference>
<dbReference type="SMR" id="A0A101ERP7"/>
<comment type="pathway">
    <text evidence="5">tRNA modification; tRNA-queuosine biosynthesis.</text>
</comment>
<dbReference type="SUPFAM" id="SSF55620">
    <property type="entry name" value="Tetrahydrobiopterin biosynthesis enzymes-like"/>
    <property type="match status" value="1"/>
</dbReference>
<comment type="caution">
    <text evidence="6">The sequence shown here is derived from an EMBL/GenBank/DDBJ whole genome shotgun (WGS) entry which is preliminary data.</text>
</comment>
<keyword evidence="2 5" id="KW-0671">Queuosine biosynthesis</keyword>
<reference evidence="6 7" key="1">
    <citation type="journal article" date="2015" name="MBio">
        <title>Genome-Resolved Metagenomic Analysis Reveals Roles for Candidate Phyla and Other Microbial Community Members in Biogeochemical Transformations in Oil Reservoirs.</title>
        <authorList>
            <person name="Hu P."/>
            <person name="Tom L."/>
            <person name="Singh A."/>
            <person name="Thomas B.C."/>
            <person name="Baker B.J."/>
            <person name="Piceno Y.M."/>
            <person name="Andersen G.L."/>
            <person name="Banfield J.F."/>
        </authorList>
    </citation>
    <scope>NUCLEOTIDE SEQUENCE [LARGE SCALE GENOMIC DNA]</scope>
    <source>
        <strain evidence="6">46_26</strain>
    </source>
</reference>
<dbReference type="Gene3D" id="3.30.1130.10">
    <property type="match status" value="1"/>
</dbReference>
<sequence length="137" mass="15675">MPKAEGRIFDFKGHDAIRTDFLEAIDFDGKDEYIKIETDEFSAVCPFSGLPDIGRVIIEYYPDGGKIVELKSLKYYFVSFRNVGIYQEEATKRIYEDLKNLLKTDRIRVTVIYNIRGGIKTTTQMGSLEGKKSGEVE</sequence>
<dbReference type="GO" id="GO:0033739">
    <property type="term" value="F:preQ1 synthase activity"/>
    <property type="evidence" value="ECO:0007669"/>
    <property type="project" value="UniProtKB-UniRule"/>
</dbReference>
<keyword evidence="1 5" id="KW-0963">Cytoplasm</keyword>
<evidence type="ECO:0000256" key="1">
    <source>
        <dbReference type="ARBA" id="ARBA00022490"/>
    </source>
</evidence>
<evidence type="ECO:0000256" key="2">
    <source>
        <dbReference type="ARBA" id="ARBA00022785"/>
    </source>
</evidence>
<dbReference type="EMBL" id="LGFG01000010">
    <property type="protein sequence ID" value="KUK23662.1"/>
    <property type="molecule type" value="Genomic_DNA"/>
</dbReference>
<organism evidence="6 7">
    <name type="scientific">Thermotoga petrophila</name>
    <dbReference type="NCBI Taxonomy" id="93929"/>
    <lineage>
        <taxon>Bacteria</taxon>
        <taxon>Thermotogati</taxon>
        <taxon>Thermotogota</taxon>
        <taxon>Thermotogae</taxon>
        <taxon>Thermotogales</taxon>
        <taxon>Thermotogaceae</taxon>
        <taxon>Thermotoga</taxon>
    </lineage>
</organism>
<comment type="subcellular location">
    <subcellularLocation>
        <location evidence="5">Cytoplasm</location>
    </subcellularLocation>
</comment>
<evidence type="ECO:0000256" key="4">
    <source>
        <dbReference type="ARBA" id="ARBA00023002"/>
    </source>
</evidence>
<dbReference type="Proteomes" id="UP000058636">
    <property type="component" value="Unassembled WGS sequence"/>
</dbReference>
<comment type="similarity">
    <text evidence="5">Belongs to the GTP cyclohydrolase I family. QueF type 1 subfamily.</text>
</comment>
<dbReference type="RefSeq" id="WP_004080885.1">
    <property type="nucleotide sequence ID" value="NZ_DAITJQ010000001.1"/>
</dbReference>
<dbReference type="PATRIC" id="fig|93930.3.peg.951"/>
<dbReference type="PANTHER" id="PTHR34354">
    <property type="entry name" value="NADPH-DEPENDENT 7-CYANO-7-DEAZAGUANINE REDUCTASE"/>
    <property type="match status" value="1"/>
</dbReference>
<dbReference type="InterPro" id="IPR043133">
    <property type="entry name" value="GTP-CH-I_C/QueF"/>
</dbReference>
<proteinExistence type="inferred from homology"/>
<evidence type="ECO:0000313" key="6">
    <source>
        <dbReference type="EMBL" id="KUK23662.1"/>
    </source>
</evidence>
<dbReference type="InterPro" id="IPR050084">
    <property type="entry name" value="NADPH_dep_7-cyano-7-deazaG_red"/>
</dbReference>
<keyword evidence="3 5" id="KW-0521">NADP</keyword>
<dbReference type="OMA" id="KEFTSLC"/>
<dbReference type="PIRSF" id="PIRSF027377">
    <property type="entry name" value="Nitrile_oxidored_QueF"/>
    <property type="match status" value="1"/>
</dbReference>
<dbReference type="UniPathway" id="UPA00392"/>
<evidence type="ECO:0000256" key="5">
    <source>
        <dbReference type="HAMAP-Rule" id="MF_00818"/>
    </source>
</evidence>
<feature type="binding site" evidence="5">
    <location>
        <begin position="68"/>
        <end position="70"/>
    </location>
    <ligand>
        <name>substrate</name>
    </ligand>
</feature>
<dbReference type="InterPro" id="IPR016856">
    <property type="entry name" value="QueF_type1"/>
</dbReference>
<comment type="function">
    <text evidence="5">Catalyzes the NADPH-dependent reduction of 7-cyano-7-deazaguanine (preQ0) to 7-aminomethyl-7-deazaguanine (preQ1).</text>
</comment>
<feature type="binding site" evidence="5">
    <location>
        <begin position="87"/>
        <end position="88"/>
    </location>
    <ligand>
        <name>substrate</name>
    </ligand>
</feature>
<protein>
    <recommendedName>
        <fullName evidence="5">NADPH-dependent 7-cyano-7-deazaguanine reductase</fullName>
        <ecNumber evidence="5">1.7.1.13</ecNumber>
    </recommendedName>
    <alternativeName>
        <fullName evidence="5">7-cyano-7-carbaguanine reductase</fullName>
    </alternativeName>
    <alternativeName>
        <fullName evidence="5">NADPH-dependent nitrile oxidoreductase</fullName>
    </alternativeName>
    <alternativeName>
        <fullName evidence="5">PreQ(0) reductase</fullName>
    </alternativeName>
</protein>
<feature type="active site" description="Proton donor" evidence="5">
    <location>
        <position position="52"/>
    </location>
</feature>
<dbReference type="HAMAP" id="MF_00818">
    <property type="entry name" value="QueF_type1"/>
    <property type="match status" value="1"/>
</dbReference>
<dbReference type="NCBIfam" id="TIGR03139">
    <property type="entry name" value="QueF-II"/>
    <property type="match status" value="1"/>
</dbReference>
<dbReference type="InterPro" id="IPR029500">
    <property type="entry name" value="QueF"/>
</dbReference>
<dbReference type="Pfam" id="PF14489">
    <property type="entry name" value="QueF"/>
    <property type="match status" value="1"/>
</dbReference>
<feature type="active site" description="Thioimide intermediate" evidence="5">
    <location>
        <position position="45"/>
    </location>
</feature>
<evidence type="ECO:0000313" key="7">
    <source>
        <dbReference type="Proteomes" id="UP000058636"/>
    </source>
</evidence>
<dbReference type="EC" id="1.7.1.13" evidence="5"/>
<gene>
    <name evidence="5" type="primary">queF</name>
    <name evidence="6" type="ORF">XD57_0242</name>
</gene>
<name>A0A101ERP7_9THEM</name>